<feature type="binding site" evidence="4">
    <location>
        <position position="106"/>
    </location>
    <ligand>
        <name>Mg(2+)</name>
        <dbReference type="ChEBI" id="CHEBI:18420"/>
    </ligand>
</feature>
<evidence type="ECO:0000313" key="6">
    <source>
        <dbReference type="EMBL" id="ACV23228.1"/>
    </source>
</evidence>
<evidence type="ECO:0000256" key="1">
    <source>
        <dbReference type="ARBA" id="ARBA00010945"/>
    </source>
</evidence>
<dbReference type="GO" id="GO:0006261">
    <property type="term" value="P:DNA-templated DNA replication"/>
    <property type="evidence" value="ECO:0007669"/>
    <property type="project" value="UniProtKB-UniRule"/>
</dbReference>
<sequence>MTERVVLHVDMNAFYASVEQHKNPSLRGRPIAVAGNPERRNGIILAKSREAKACGVKTAEALWQAKEKCPDIIFVPPDYRSYLRYSRFARQIYYQYSDQVEPFGLDESWIELTHTLHLHGGDAMLVAEEISERIKAELGLTVSVGVSFNKVFAKFGSDTDPGDGIMRITPRNFRSIVWPHPVDELIYVGRATKSKLNSSAVFTIGDLACASDTLLQRRLGKMGGIIKMFANGQDISPVKVMDPAKADADYAIKSIGNGLTAPHDLVTEREAKALIYLLSESVAQRLRECRMRARTIAISVRGHDLLGYTRQAPLPAPSNITEELSRAAFALLRANEPLDRIHPVRALGVRACNLVSADLPVQEDLFGDVAARESLERLDATIDDLRRRFGNGCVKRMVELSDEAMAGLDIKRDNIIHPVGFFAPDAHSRSAS</sequence>
<keyword evidence="4" id="KW-0460">Magnesium</keyword>
<keyword evidence="7" id="KW-1185">Reference proteome</keyword>
<dbReference type="Pfam" id="PF11799">
    <property type="entry name" value="IMS_C"/>
    <property type="match status" value="1"/>
</dbReference>
<dbReference type="PANTHER" id="PTHR11076">
    <property type="entry name" value="DNA REPAIR POLYMERASE UMUC / TRANSFERASE FAMILY MEMBER"/>
    <property type="match status" value="1"/>
</dbReference>
<dbReference type="SUPFAM" id="SSF56672">
    <property type="entry name" value="DNA/RNA polymerases"/>
    <property type="match status" value="1"/>
</dbReference>
<dbReference type="GO" id="GO:0003887">
    <property type="term" value="F:DNA-directed DNA polymerase activity"/>
    <property type="evidence" value="ECO:0007669"/>
    <property type="project" value="UniProtKB-UniRule"/>
</dbReference>
<reference evidence="6 7" key="1">
    <citation type="journal article" date="2009" name="Stand. Genomic Sci.">
        <title>Complete genome sequence of Slackia heliotrinireducens type strain (RHS 1).</title>
        <authorList>
            <person name="Pukall R."/>
            <person name="Lapidus A."/>
            <person name="Nolan M."/>
            <person name="Copeland A."/>
            <person name="Glavina Del Rio T."/>
            <person name="Lucas S."/>
            <person name="Chen F."/>
            <person name="Tice H."/>
            <person name="Cheng J.F."/>
            <person name="Chertkov O."/>
            <person name="Bruce D."/>
            <person name="Goodwin L."/>
            <person name="Kuske C."/>
            <person name="Brettin T."/>
            <person name="Detter J.C."/>
            <person name="Han C."/>
            <person name="Pitluck S."/>
            <person name="Pati A."/>
            <person name="Mavrommatis K."/>
            <person name="Ivanova N."/>
            <person name="Ovchinnikova G."/>
            <person name="Chen A."/>
            <person name="Palaniappan K."/>
            <person name="Schneider S."/>
            <person name="Rohde M."/>
            <person name="Chain P."/>
            <person name="D'haeseleer P."/>
            <person name="Goker M."/>
            <person name="Bristow J."/>
            <person name="Eisen J.A."/>
            <person name="Markowitz V."/>
            <person name="Kyrpides N.C."/>
            <person name="Klenk H.P."/>
            <person name="Hugenholtz P."/>
        </authorList>
    </citation>
    <scope>NUCLEOTIDE SEQUENCE [LARGE SCALE GENOMIC DNA]</scope>
    <source>
        <strain evidence="7">ATCC 29202 / DSM 20476 / NCTC 11029 / RHS 1</strain>
    </source>
</reference>
<dbReference type="EMBL" id="CP001684">
    <property type="protein sequence ID" value="ACV23228.1"/>
    <property type="molecule type" value="Genomic_DNA"/>
</dbReference>
<dbReference type="PANTHER" id="PTHR11076:SF33">
    <property type="entry name" value="DNA POLYMERASE KAPPA"/>
    <property type="match status" value="1"/>
</dbReference>
<dbReference type="eggNOG" id="COG0389">
    <property type="taxonomic scope" value="Bacteria"/>
</dbReference>
<dbReference type="GO" id="GO:0009432">
    <property type="term" value="P:SOS response"/>
    <property type="evidence" value="ECO:0007669"/>
    <property type="project" value="TreeGrafter"/>
</dbReference>
<proteinExistence type="inferred from homology"/>
<dbReference type="GO" id="GO:0005829">
    <property type="term" value="C:cytosol"/>
    <property type="evidence" value="ECO:0007669"/>
    <property type="project" value="TreeGrafter"/>
</dbReference>
<dbReference type="InterPro" id="IPR043128">
    <property type="entry name" value="Rev_trsase/Diguanyl_cyclase"/>
</dbReference>
<evidence type="ECO:0000313" key="7">
    <source>
        <dbReference type="Proteomes" id="UP000002026"/>
    </source>
</evidence>
<dbReference type="HOGENOM" id="CLU_012348_1_1_11"/>
<dbReference type="GO" id="GO:0042276">
    <property type="term" value="P:error-prone translesion synthesis"/>
    <property type="evidence" value="ECO:0007669"/>
    <property type="project" value="TreeGrafter"/>
</dbReference>
<evidence type="ECO:0000259" key="5">
    <source>
        <dbReference type="PROSITE" id="PS50173"/>
    </source>
</evidence>
<comment type="catalytic activity">
    <reaction evidence="3 4">
        <text>DNA(n) + a 2'-deoxyribonucleoside 5'-triphosphate = DNA(n+1) + diphosphate</text>
        <dbReference type="Rhea" id="RHEA:22508"/>
        <dbReference type="Rhea" id="RHEA-COMP:17339"/>
        <dbReference type="Rhea" id="RHEA-COMP:17340"/>
        <dbReference type="ChEBI" id="CHEBI:33019"/>
        <dbReference type="ChEBI" id="CHEBI:61560"/>
        <dbReference type="ChEBI" id="CHEBI:173112"/>
        <dbReference type="EC" id="2.7.7.7"/>
    </reaction>
</comment>
<keyword evidence="4" id="KW-0239">DNA-directed DNA polymerase</keyword>
<dbReference type="Gene3D" id="3.40.1170.60">
    <property type="match status" value="1"/>
</dbReference>
<comment type="similarity">
    <text evidence="1 4">Belongs to the DNA polymerase type-Y family.</text>
</comment>
<comment type="subcellular location">
    <subcellularLocation>
        <location evidence="4">Cytoplasm</location>
    </subcellularLocation>
</comment>
<dbReference type="HAMAP" id="MF_01113">
    <property type="entry name" value="DNApol_IV"/>
    <property type="match status" value="1"/>
</dbReference>
<keyword evidence="4" id="KW-0235">DNA replication</keyword>
<dbReference type="KEGG" id="shi:Shel_22180"/>
<keyword evidence="4" id="KW-0234">DNA repair</keyword>
<comment type="subunit">
    <text evidence="4">Monomer.</text>
</comment>
<keyword evidence="4" id="KW-0227">DNA damage</keyword>
<dbReference type="GO" id="GO:0006281">
    <property type="term" value="P:DNA repair"/>
    <property type="evidence" value="ECO:0007669"/>
    <property type="project" value="UniProtKB-UniRule"/>
</dbReference>
<keyword evidence="4" id="KW-0515">Mutator protein</keyword>
<keyword evidence="4" id="KW-0479">Metal-binding</keyword>
<dbReference type="InterPro" id="IPR043502">
    <property type="entry name" value="DNA/RNA_pol_sf"/>
</dbReference>
<dbReference type="Gene3D" id="1.10.150.20">
    <property type="entry name" value="5' to 3' exonuclease, C-terminal subdomain"/>
    <property type="match status" value="1"/>
</dbReference>
<dbReference type="CDD" id="cd03586">
    <property type="entry name" value="PolY_Pol_IV_kappa"/>
    <property type="match status" value="1"/>
</dbReference>
<dbReference type="GO" id="GO:0000287">
    <property type="term" value="F:magnesium ion binding"/>
    <property type="evidence" value="ECO:0007669"/>
    <property type="project" value="UniProtKB-UniRule"/>
</dbReference>
<dbReference type="InterPro" id="IPR017961">
    <property type="entry name" value="DNA_pol_Y-fam_little_finger"/>
</dbReference>
<dbReference type="InterPro" id="IPR050116">
    <property type="entry name" value="DNA_polymerase-Y"/>
</dbReference>
<dbReference type="EC" id="2.7.7.7" evidence="4"/>
<gene>
    <name evidence="4" type="primary">dinB</name>
    <name evidence="6" type="ordered locus">Shel_22180</name>
</gene>
<comment type="function">
    <text evidence="2 4">Poorly processive, error-prone DNA polymerase involved in untargeted mutagenesis. Copies undamaged DNA at stalled replication forks, which arise in vivo from mismatched or misaligned primer ends. These misaligned primers can be extended by PolIV. Exhibits no 3'-5' exonuclease (proofreading) activity. May be involved in translesional synthesis, in conjunction with the beta clamp from PolIII.</text>
</comment>
<feature type="site" description="Substrate discrimination" evidence="4">
    <location>
        <position position="15"/>
    </location>
</feature>
<keyword evidence="4" id="KW-0548">Nucleotidyltransferase</keyword>
<protein>
    <recommendedName>
        <fullName evidence="4">DNA polymerase IV</fullName>
        <shortName evidence="4">Pol IV</shortName>
        <ecNumber evidence="4">2.7.7.7</ecNumber>
    </recommendedName>
</protein>
<dbReference type="InterPro" id="IPR022880">
    <property type="entry name" value="DNApol_IV"/>
</dbReference>
<feature type="binding site" evidence="4">
    <location>
        <position position="10"/>
    </location>
    <ligand>
        <name>Mg(2+)</name>
        <dbReference type="ChEBI" id="CHEBI:18420"/>
    </ligand>
</feature>
<feature type="active site" evidence="4">
    <location>
        <position position="107"/>
    </location>
</feature>
<dbReference type="InterPro" id="IPR036775">
    <property type="entry name" value="DNA_pol_Y-fam_lit_finger_sf"/>
</dbReference>
<dbReference type="Gene3D" id="3.30.70.270">
    <property type="match status" value="1"/>
</dbReference>
<evidence type="ECO:0000256" key="3">
    <source>
        <dbReference type="ARBA" id="ARBA00049244"/>
    </source>
</evidence>
<organism evidence="6 7">
    <name type="scientific">Slackia heliotrinireducens (strain ATCC 29202 / DSM 20476 / NCTC 11029 / RHS 1)</name>
    <name type="common">Peptococcus heliotrinreducens</name>
    <dbReference type="NCBI Taxonomy" id="471855"/>
    <lineage>
        <taxon>Bacteria</taxon>
        <taxon>Bacillati</taxon>
        <taxon>Actinomycetota</taxon>
        <taxon>Coriobacteriia</taxon>
        <taxon>Eggerthellales</taxon>
        <taxon>Eggerthellaceae</taxon>
        <taxon>Slackia</taxon>
    </lineage>
</organism>
<dbReference type="Proteomes" id="UP000002026">
    <property type="component" value="Chromosome"/>
</dbReference>
<dbReference type="STRING" id="471855.Shel_22180"/>
<name>C7N106_SLAHD</name>
<dbReference type="InterPro" id="IPR001126">
    <property type="entry name" value="UmuC"/>
</dbReference>
<dbReference type="Pfam" id="PF00817">
    <property type="entry name" value="IMS"/>
    <property type="match status" value="1"/>
</dbReference>
<dbReference type="SUPFAM" id="SSF100879">
    <property type="entry name" value="Lesion bypass DNA polymerase (Y-family), little finger domain"/>
    <property type="match status" value="1"/>
</dbReference>
<comment type="cofactor">
    <cofactor evidence="4">
        <name>Mg(2+)</name>
        <dbReference type="ChEBI" id="CHEBI:18420"/>
    </cofactor>
    <text evidence="4">Binds 2 magnesium ions per subunit.</text>
</comment>
<dbReference type="PROSITE" id="PS50173">
    <property type="entry name" value="UMUC"/>
    <property type="match status" value="1"/>
</dbReference>
<dbReference type="Gene3D" id="3.30.1490.100">
    <property type="entry name" value="DNA polymerase, Y-family, little finger domain"/>
    <property type="match status" value="1"/>
</dbReference>
<dbReference type="GO" id="GO:0003684">
    <property type="term" value="F:damaged DNA binding"/>
    <property type="evidence" value="ECO:0007669"/>
    <property type="project" value="InterPro"/>
</dbReference>
<evidence type="ECO:0000256" key="4">
    <source>
        <dbReference type="HAMAP-Rule" id="MF_01113"/>
    </source>
</evidence>
<keyword evidence="4" id="KW-0238">DNA-binding</keyword>
<feature type="domain" description="UmuC" evidence="5">
    <location>
        <begin position="6"/>
        <end position="189"/>
    </location>
</feature>
<dbReference type="AlphaFoldDB" id="C7N106"/>
<keyword evidence="4 6" id="KW-0808">Transferase</keyword>
<accession>C7N106</accession>
<evidence type="ECO:0000256" key="2">
    <source>
        <dbReference type="ARBA" id="ARBA00025589"/>
    </source>
</evidence>
<dbReference type="RefSeq" id="WP_012799328.1">
    <property type="nucleotide sequence ID" value="NC_013165.1"/>
</dbReference>
<keyword evidence="4" id="KW-0963">Cytoplasm</keyword>